<reference evidence="2 3" key="1">
    <citation type="submission" date="2020-04" db="EMBL/GenBank/DDBJ databases">
        <authorList>
            <person name="Wallbank WR R."/>
            <person name="Pardo Diaz C."/>
            <person name="Kozak K."/>
            <person name="Martin S."/>
            <person name="Jiggins C."/>
            <person name="Moest M."/>
            <person name="Warren A I."/>
            <person name="Byers J.R.P. K."/>
            <person name="Montejo-Kovacevich G."/>
            <person name="Yen C E."/>
        </authorList>
    </citation>
    <scope>NUCLEOTIDE SEQUENCE [LARGE SCALE GENOMIC DNA]</scope>
</reference>
<dbReference type="EMBL" id="CADEBD010000275">
    <property type="protein sequence ID" value="CAB3226893.1"/>
    <property type="molecule type" value="Genomic_DNA"/>
</dbReference>
<organism evidence="2 3">
    <name type="scientific">Arctia plantaginis</name>
    <name type="common">Wood tiger moth</name>
    <name type="synonym">Phalaena plantaginis</name>
    <dbReference type="NCBI Taxonomy" id="874455"/>
    <lineage>
        <taxon>Eukaryota</taxon>
        <taxon>Metazoa</taxon>
        <taxon>Ecdysozoa</taxon>
        <taxon>Arthropoda</taxon>
        <taxon>Hexapoda</taxon>
        <taxon>Insecta</taxon>
        <taxon>Pterygota</taxon>
        <taxon>Neoptera</taxon>
        <taxon>Endopterygota</taxon>
        <taxon>Lepidoptera</taxon>
        <taxon>Glossata</taxon>
        <taxon>Ditrysia</taxon>
        <taxon>Noctuoidea</taxon>
        <taxon>Erebidae</taxon>
        <taxon>Arctiinae</taxon>
        <taxon>Arctia</taxon>
    </lineage>
</organism>
<protein>
    <submittedName>
        <fullName evidence="2">Uncharacterized protein</fullName>
    </submittedName>
</protein>
<dbReference type="Proteomes" id="UP000494256">
    <property type="component" value="Unassembled WGS sequence"/>
</dbReference>
<evidence type="ECO:0000256" key="1">
    <source>
        <dbReference type="SAM" id="MobiDB-lite"/>
    </source>
</evidence>
<name>A0A8S0Z324_ARCPL</name>
<sequence length="106" mass="11775">MAVVNTTHLACYPRVAAMGRVTMARRFGAKQPGTHGRWPNTGVSLTKISMCFQWWPPSAVRIPCKLGPWRREDASARRAAGRCHHAAPSRRSPMRSGLPDNGHIKM</sequence>
<dbReference type="OrthoDB" id="6219513at2759"/>
<evidence type="ECO:0000313" key="3">
    <source>
        <dbReference type="Proteomes" id="UP000494256"/>
    </source>
</evidence>
<dbReference type="AlphaFoldDB" id="A0A8S0Z324"/>
<gene>
    <name evidence="2" type="ORF">APLA_LOCUS2746</name>
</gene>
<evidence type="ECO:0000313" key="2">
    <source>
        <dbReference type="EMBL" id="CAB3226893.1"/>
    </source>
</evidence>
<comment type="caution">
    <text evidence="2">The sequence shown here is derived from an EMBL/GenBank/DDBJ whole genome shotgun (WGS) entry which is preliminary data.</text>
</comment>
<accession>A0A8S0Z324</accession>
<feature type="region of interest" description="Disordered" evidence="1">
    <location>
        <begin position="80"/>
        <end position="106"/>
    </location>
</feature>
<proteinExistence type="predicted"/>